<accession>R1GBH7</accession>
<dbReference type="PANTHER" id="PTHR18964">
    <property type="entry name" value="ROK (REPRESSOR, ORF, KINASE) FAMILY"/>
    <property type="match status" value="1"/>
</dbReference>
<organism evidence="2 3">
    <name type="scientific">Amycolatopsis vancoresmycina DSM 44592</name>
    <dbReference type="NCBI Taxonomy" id="1292037"/>
    <lineage>
        <taxon>Bacteria</taxon>
        <taxon>Bacillati</taxon>
        <taxon>Actinomycetota</taxon>
        <taxon>Actinomycetes</taxon>
        <taxon>Pseudonocardiales</taxon>
        <taxon>Pseudonocardiaceae</taxon>
        <taxon>Amycolatopsis</taxon>
    </lineage>
</organism>
<comment type="similarity">
    <text evidence="1">Belongs to the ROK (NagC/XylR) family.</text>
</comment>
<dbReference type="InterPro" id="IPR036388">
    <property type="entry name" value="WH-like_DNA-bd_sf"/>
</dbReference>
<dbReference type="Pfam" id="PF00480">
    <property type="entry name" value="ROK"/>
    <property type="match status" value="1"/>
</dbReference>
<keyword evidence="3" id="KW-1185">Reference proteome</keyword>
<name>R1GBH7_9PSEU</name>
<dbReference type="SUPFAM" id="SSF53067">
    <property type="entry name" value="Actin-like ATPase domain"/>
    <property type="match status" value="1"/>
</dbReference>
<reference evidence="2 3" key="1">
    <citation type="submission" date="2013-02" db="EMBL/GenBank/DDBJ databases">
        <title>Draft genome sequence of Amycolatopsis vancoresmycina strain DSM 44592T.</title>
        <authorList>
            <person name="Kumar S."/>
            <person name="Kaur N."/>
            <person name="Kaur C."/>
            <person name="Raghava G.P.S."/>
            <person name="Mayilraj S."/>
        </authorList>
    </citation>
    <scope>NUCLEOTIDE SEQUENCE [LARGE SCALE GENOMIC DNA]</scope>
    <source>
        <strain evidence="2 3">DSM 44592</strain>
    </source>
</reference>
<dbReference type="AlphaFoldDB" id="R1GBH7"/>
<gene>
    <name evidence="2" type="ORF">H480_09960</name>
</gene>
<protein>
    <submittedName>
        <fullName evidence="2">ROK family transcriptional regulator</fullName>
    </submittedName>
</protein>
<dbReference type="eggNOG" id="COG1940">
    <property type="taxonomic scope" value="Bacteria"/>
</dbReference>
<dbReference type="Gene3D" id="3.30.420.40">
    <property type="match status" value="2"/>
</dbReference>
<sequence length="411" mass="42594">MASKRTTVRDLRRHNRSLLLSKLYFDGPLSRHELSQLTGLSAATVSNVTAELGEERLITEAGQVESDGGRPRVLLRVDPAYGHVAGVDIGETGVKVELFDLAMNRLATVEHPLPKAPDPATAVEQVTSGLREVFTGAGIDEPAVLGVGIGVPGTVEQGSRVLVHAPTVGWDGVPFAALLREAGIGLPLFIDNGAKTQGQAEMWFGAGRGARHAVIALLGSGVGAAVVTDGTTYRGSTSSAGEWGHTTIAYGGQECRCGSRGCLEAYIGAGAVLARYRRARGKDIPGEDEQAQFAALLSSAPKSKTAARVLDETAGYLGAGIANLINLFNPERIVIGGWAGLALGEQLLPRIREAAGKHALRHPFSQTSIQLGSLGLDAVATGAATLPVADLLEQGATSRIAKPGAPDSDAA</sequence>
<dbReference type="SUPFAM" id="SSF46785">
    <property type="entry name" value="Winged helix' DNA-binding domain"/>
    <property type="match status" value="1"/>
</dbReference>
<dbReference type="InterPro" id="IPR000600">
    <property type="entry name" value="ROK"/>
</dbReference>
<dbReference type="PANTHER" id="PTHR18964:SF149">
    <property type="entry name" value="BIFUNCTIONAL UDP-N-ACETYLGLUCOSAMINE 2-EPIMERASE_N-ACETYLMANNOSAMINE KINASE"/>
    <property type="match status" value="1"/>
</dbReference>
<proteinExistence type="inferred from homology"/>
<dbReference type="Proteomes" id="UP000014139">
    <property type="component" value="Unassembled WGS sequence"/>
</dbReference>
<dbReference type="PATRIC" id="fig|1292037.4.peg.1913"/>
<dbReference type="InterPro" id="IPR043129">
    <property type="entry name" value="ATPase_NBD"/>
</dbReference>
<dbReference type="Gene3D" id="1.10.10.10">
    <property type="entry name" value="Winged helix-like DNA-binding domain superfamily/Winged helix DNA-binding domain"/>
    <property type="match status" value="1"/>
</dbReference>
<evidence type="ECO:0000256" key="1">
    <source>
        <dbReference type="ARBA" id="ARBA00006479"/>
    </source>
</evidence>
<evidence type="ECO:0000313" key="3">
    <source>
        <dbReference type="Proteomes" id="UP000014139"/>
    </source>
</evidence>
<dbReference type="RefSeq" id="WP_003070549.1">
    <property type="nucleotide sequence ID" value="NZ_AOUO01000121.1"/>
</dbReference>
<dbReference type="PROSITE" id="PS01125">
    <property type="entry name" value="ROK"/>
    <property type="match status" value="1"/>
</dbReference>
<comment type="caution">
    <text evidence="2">The sequence shown here is derived from an EMBL/GenBank/DDBJ whole genome shotgun (WGS) entry which is preliminary data.</text>
</comment>
<dbReference type="EMBL" id="AOUO01000121">
    <property type="protein sequence ID" value="EOD68693.1"/>
    <property type="molecule type" value="Genomic_DNA"/>
</dbReference>
<dbReference type="OrthoDB" id="3534172at2"/>
<evidence type="ECO:0000313" key="2">
    <source>
        <dbReference type="EMBL" id="EOD68693.1"/>
    </source>
</evidence>
<dbReference type="InterPro" id="IPR036390">
    <property type="entry name" value="WH_DNA-bd_sf"/>
</dbReference>
<dbReference type="InterPro" id="IPR049874">
    <property type="entry name" value="ROK_cs"/>
</dbReference>